<evidence type="ECO:0000256" key="1">
    <source>
        <dbReference type="SAM" id="MobiDB-lite"/>
    </source>
</evidence>
<protein>
    <submittedName>
        <fullName evidence="2">Uncharacterized protein</fullName>
    </submittedName>
</protein>
<feature type="region of interest" description="Disordered" evidence="1">
    <location>
        <begin position="258"/>
        <end position="292"/>
    </location>
</feature>
<feature type="compositionally biased region" description="Polar residues" evidence="1">
    <location>
        <begin position="28"/>
        <end position="37"/>
    </location>
</feature>
<dbReference type="EMBL" id="CCBP010000119">
    <property type="protein sequence ID" value="CDO73105.1"/>
    <property type="molecule type" value="Genomic_DNA"/>
</dbReference>
<dbReference type="HOGENOM" id="CLU_953560_0_0_1"/>
<accession>A0A060SFE8</accession>
<keyword evidence="3" id="KW-1185">Reference proteome</keyword>
<feature type="region of interest" description="Disordered" evidence="1">
    <location>
        <begin position="1"/>
        <end position="185"/>
    </location>
</feature>
<reference evidence="2" key="1">
    <citation type="submission" date="2014-01" db="EMBL/GenBank/DDBJ databases">
        <title>The genome of the white-rot fungus Pycnoporus cinnabarinus: a basidiomycete model with a versatile arsenal for lignocellulosic biomass breakdown.</title>
        <authorList>
            <person name="Levasseur A."/>
            <person name="Lomascolo A."/>
            <person name="Ruiz-Duenas F.J."/>
            <person name="Uzan E."/>
            <person name="Piumi F."/>
            <person name="Kues U."/>
            <person name="Ram A.F.J."/>
            <person name="Murat C."/>
            <person name="Haon M."/>
            <person name="Benoit I."/>
            <person name="Arfi Y."/>
            <person name="Chevret D."/>
            <person name="Drula E."/>
            <person name="Kwon M.J."/>
            <person name="Gouret P."/>
            <person name="Lesage-Meessen L."/>
            <person name="Lombard V."/>
            <person name="Mariette J."/>
            <person name="Noirot C."/>
            <person name="Park J."/>
            <person name="Patyshakuliyeva A."/>
            <person name="Wieneger R.A.B."/>
            <person name="Wosten H.A.B."/>
            <person name="Martin F."/>
            <person name="Coutinho P.M."/>
            <person name="de Vries R."/>
            <person name="Martinez A.T."/>
            <person name="Klopp C."/>
            <person name="Pontarotti P."/>
            <person name="Henrissat B."/>
            <person name="Record E."/>
        </authorList>
    </citation>
    <scope>NUCLEOTIDE SEQUENCE [LARGE SCALE GENOMIC DNA]</scope>
    <source>
        <strain evidence="2">BRFM137</strain>
    </source>
</reference>
<evidence type="ECO:0000313" key="3">
    <source>
        <dbReference type="Proteomes" id="UP000029665"/>
    </source>
</evidence>
<comment type="caution">
    <text evidence="2">The sequence shown here is derived from an EMBL/GenBank/DDBJ whole genome shotgun (WGS) entry which is preliminary data.</text>
</comment>
<dbReference type="OrthoDB" id="5954824at2759"/>
<evidence type="ECO:0000313" key="2">
    <source>
        <dbReference type="EMBL" id="CDO73105.1"/>
    </source>
</evidence>
<dbReference type="AlphaFoldDB" id="A0A060SFE8"/>
<dbReference type="STRING" id="5643.A0A060SFE8"/>
<feature type="compositionally biased region" description="Basic and acidic residues" evidence="1">
    <location>
        <begin position="258"/>
        <end position="276"/>
    </location>
</feature>
<name>A0A060SFE8_PYCCI</name>
<feature type="compositionally biased region" description="Low complexity" evidence="1">
    <location>
        <begin position="93"/>
        <end position="105"/>
    </location>
</feature>
<proteinExistence type="predicted"/>
<feature type="compositionally biased region" description="Polar residues" evidence="1">
    <location>
        <begin position="150"/>
        <end position="169"/>
    </location>
</feature>
<gene>
    <name evidence="2" type="ORF">BN946_scf185007.g159</name>
</gene>
<feature type="compositionally biased region" description="Low complexity" evidence="1">
    <location>
        <begin position="40"/>
        <end position="59"/>
    </location>
</feature>
<feature type="compositionally biased region" description="Polar residues" evidence="1">
    <location>
        <begin position="69"/>
        <end position="84"/>
    </location>
</feature>
<sequence length="292" mass="32358">MHAHPVLSPHERPPQPQPQQTSAHPLAQPSSFAQAPSHNPPSQQSLHSNSSHSHSQPPHGHLRPHPQRSPVNTSTNSHTQSVSKVATLRPVDSRSFSHGSSIRSRALYDDDDDDEMDWEEDGPGGPYSDEDYSGSEDMPYQYDPRHHNHNSSSLAGPSHRSYSASQAQPGRSVLHGAFSGFSGVDHPESTIERLKMEMAGLRRQSQDAVNASLRLSDELRASQEDAARAKEEATRAKAALKVAENMLEEEARRRIQAEKTLEEETRRRMAAEDALRHQVQAQRKSSGYSARS</sequence>
<organism evidence="2 3">
    <name type="scientific">Pycnoporus cinnabarinus</name>
    <name type="common">Cinnabar-red polypore</name>
    <name type="synonym">Trametes cinnabarina</name>
    <dbReference type="NCBI Taxonomy" id="5643"/>
    <lineage>
        <taxon>Eukaryota</taxon>
        <taxon>Fungi</taxon>
        <taxon>Dikarya</taxon>
        <taxon>Basidiomycota</taxon>
        <taxon>Agaricomycotina</taxon>
        <taxon>Agaricomycetes</taxon>
        <taxon>Polyporales</taxon>
        <taxon>Polyporaceae</taxon>
        <taxon>Trametes</taxon>
    </lineage>
</organism>
<feature type="compositionally biased region" description="Acidic residues" evidence="1">
    <location>
        <begin position="109"/>
        <end position="134"/>
    </location>
</feature>
<feature type="compositionally biased region" description="Polar residues" evidence="1">
    <location>
        <begin position="279"/>
        <end position="292"/>
    </location>
</feature>
<dbReference type="Proteomes" id="UP000029665">
    <property type="component" value="Unassembled WGS sequence"/>
</dbReference>